<feature type="compositionally biased region" description="Polar residues" evidence="1">
    <location>
        <begin position="80"/>
        <end position="89"/>
    </location>
</feature>
<keyword evidence="2" id="KW-0812">Transmembrane</keyword>
<evidence type="ECO:0000256" key="1">
    <source>
        <dbReference type="SAM" id="MobiDB-lite"/>
    </source>
</evidence>
<keyword evidence="2" id="KW-1133">Transmembrane helix</keyword>
<feature type="compositionally biased region" description="Low complexity" evidence="1">
    <location>
        <begin position="90"/>
        <end position="109"/>
    </location>
</feature>
<dbReference type="Proteomes" id="UP000005408">
    <property type="component" value="Unassembled WGS sequence"/>
</dbReference>
<evidence type="ECO:0000256" key="2">
    <source>
        <dbReference type="SAM" id="Phobius"/>
    </source>
</evidence>
<organism evidence="3 4">
    <name type="scientific">Magallana gigas</name>
    <name type="common">Pacific oyster</name>
    <name type="synonym">Crassostrea gigas</name>
    <dbReference type="NCBI Taxonomy" id="29159"/>
    <lineage>
        <taxon>Eukaryota</taxon>
        <taxon>Metazoa</taxon>
        <taxon>Spiralia</taxon>
        <taxon>Lophotrochozoa</taxon>
        <taxon>Mollusca</taxon>
        <taxon>Bivalvia</taxon>
        <taxon>Autobranchia</taxon>
        <taxon>Pteriomorphia</taxon>
        <taxon>Ostreida</taxon>
        <taxon>Ostreoidea</taxon>
        <taxon>Ostreidae</taxon>
        <taxon>Magallana</taxon>
    </lineage>
</organism>
<evidence type="ECO:0000313" key="4">
    <source>
        <dbReference type="Proteomes" id="UP000005408"/>
    </source>
</evidence>
<accession>A0A8W8K6F2</accession>
<evidence type="ECO:0000313" key="3">
    <source>
        <dbReference type="EnsemblMetazoa" id="G22631.1:cds"/>
    </source>
</evidence>
<reference evidence="3" key="1">
    <citation type="submission" date="2022-08" db="UniProtKB">
        <authorList>
            <consortium name="EnsemblMetazoa"/>
        </authorList>
    </citation>
    <scope>IDENTIFICATION</scope>
    <source>
        <strain evidence="3">05x7-T-G4-1.051#20</strain>
    </source>
</reference>
<protein>
    <submittedName>
        <fullName evidence="3">Uncharacterized protein</fullName>
    </submittedName>
</protein>
<name>A0A8W8K6F2_MAGGI</name>
<feature type="region of interest" description="Disordered" evidence="1">
    <location>
        <begin position="172"/>
        <end position="197"/>
    </location>
</feature>
<sequence length="197" mass="20898">MYWTGWNDCTGGHGMQPKECTVGYEKRQKAVCCPRNSSTETTDETFLACKINCNMTDDDFEELRLLTTTVPPTTHRVSGPSHSTTGTANSASQRTRTQGTTSRSATQRTRTVTVAQGGTLHSVGNGTTNTGNTKSGLSIEEIAIIAAAGVAALACLACFLIALLCKRNKRKKVEPEEKPNISGSAPASTAAPPFVKS</sequence>
<dbReference type="EnsemblMetazoa" id="G22631.1">
    <property type="protein sequence ID" value="G22631.1:cds"/>
    <property type="gene ID" value="G22631"/>
</dbReference>
<dbReference type="AlphaFoldDB" id="A0A8W8K6F2"/>
<feature type="transmembrane region" description="Helical" evidence="2">
    <location>
        <begin position="142"/>
        <end position="165"/>
    </location>
</feature>
<proteinExistence type="predicted"/>
<feature type="region of interest" description="Disordered" evidence="1">
    <location>
        <begin position="71"/>
        <end position="109"/>
    </location>
</feature>
<feature type="compositionally biased region" description="Low complexity" evidence="1">
    <location>
        <begin position="182"/>
        <end position="197"/>
    </location>
</feature>
<keyword evidence="2" id="KW-0472">Membrane</keyword>
<keyword evidence="4" id="KW-1185">Reference proteome</keyword>